<dbReference type="Pfam" id="PF23297">
    <property type="entry name" value="ACP_SdgA_C"/>
    <property type="match status" value="1"/>
</dbReference>
<dbReference type="InterPro" id="IPR049551">
    <property type="entry name" value="PKS_DH_C"/>
</dbReference>
<dbReference type="Pfam" id="PF23114">
    <property type="entry name" value="NAD-bd_HRPKS_sdrA"/>
    <property type="match status" value="1"/>
</dbReference>
<evidence type="ECO:0000259" key="11">
    <source>
        <dbReference type="PROSITE" id="PS52004"/>
    </source>
</evidence>
<dbReference type="InterPro" id="IPR013968">
    <property type="entry name" value="PKS_KR"/>
</dbReference>
<evidence type="ECO:0000256" key="3">
    <source>
        <dbReference type="ARBA" id="ARBA00022553"/>
    </source>
</evidence>
<reference evidence="13 14" key="1">
    <citation type="journal article" date="2014" name="BMC Genomics">
        <title>Comparative genome sequencing reveals chemotype-specific gene clusters in the toxigenic black mold Stachybotrys.</title>
        <authorList>
            <person name="Semeiks J."/>
            <person name="Borek D."/>
            <person name="Otwinowski Z."/>
            <person name="Grishin N.V."/>
        </authorList>
    </citation>
    <scope>NUCLEOTIDE SEQUENCE [LARGE SCALE GENOMIC DNA]</scope>
    <source>
        <strain evidence="13 14">IBT 40285</strain>
    </source>
</reference>
<dbReference type="InterPro" id="IPR009081">
    <property type="entry name" value="PP-bd_ACP"/>
</dbReference>
<dbReference type="Gene3D" id="3.40.50.150">
    <property type="entry name" value="Vaccinia Virus protein VP39"/>
    <property type="match status" value="1"/>
</dbReference>
<dbReference type="GO" id="GO:0016491">
    <property type="term" value="F:oxidoreductase activity"/>
    <property type="evidence" value="ECO:0007669"/>
    <property type="project" value="UniProtKB-KW"/>
</dbReference>
<dbReference type="Pfam" id="PF08659">
    <property type="entry name" value="KR"/>
    <property type="match status" value="1"/>
</dbReference>
<dbReference type="InterPro" id="IPR016039">
    <property type="entry name" value="Thiolase-like"/>
</dbReference>
<protein>
    <submittedName>
        <fullName evidence="13">Uncharacterized protein</fullName>
    </submittedName>
</protein>
<dbReference type="InterPro" id="IPR049900">
    <property type="entry name" value="PKS_mFAS_DH"/>
</dbReference>
<dbReference type="InterPro" id="IPR042104">
    <property type="entry name" value="PKS_dehydratase_sf"/>
</dbReference>
<dbReference type="InterPro" id="IPR020841">
    <property type="entry name" value="PKS_Beta-ketoAc_synthase_dom"/>
</dbReference>
<dbReference type="GO" id="GO:0004312">
    <property type="term" value="F:fatty acid synthase activity"/>
    <property type="evidence" value="ECO:0007669"/>
    <property type="project" value="TreeGrafter"/>
</dbReference>
<organism evidence="13 14">
    <name type="scientific">Stachybotrys chlorohalonatus (strain IBT 40285)</name>
    <dbReference type="NCBI Taxonomy" id="1283841"/>
    <lineage>
        <taxon>Eukaryota</taxon>
        <taxon>Fungi</taxon>
        <taxon>Dikarya</taxon>
        <taxon>Ascomycota</taxon>
        <taxon>Pezizomycotina</taxon>
        <taxon>Sordariomycetes</taxon>
        <taxon>Hypocreomycetidae</taxon>
        <taxon>Hypocreales</taxon>
        <taxon>Stachybotryaceae</taxon>
        <taxon>Stachybotrys</taxon>
    </lineage>
</organism>
<evidence type="ECO:0000256" key="1">
    <source>
        <dbReference type="ARBA" id="ARBA00005179"/>
    </source>
</evidence>
<dbReference type="InterPro" id="IPR014031">
    <property type="entry name" value="Ketoacyl_synth_C"/>
</dbReference>
<dbReference type="SUPFAM" id="SSF52151">
    <property type="entry name" value="FabD/lysophospholipase-like"/>
    <property type="match status" value="1"/>
</dbReference>
<gene>
    <name evidence="13" type="ORF">S40285_07369</name>
</gene>
<dbReference type="InterPro" id="IPR014030">
    <property type="entry name" value="Ketoacyl_synth_N"/>
</dbReference>
<dbReference type="FunFam" id="3.40.50.720:FF:000209">
    <property type="entry name" value="Polyketide synthase Pks12"/>
    <property type="match status" value="1"/>
</dbReference>
<evidence type="ECO:0000313" key="14">
    <source>
        <dbReference type="Proteomes" id="UP000028524"/>
    </source>
</evidence>
<dbReference type="Gene3D" id="3.10.129.110">
    <property type="entry name" value="Polyketide synthase dehydratase"/>
    <property type="match status" value="1"/>
</dbReference>
<feature type="domain" description="PKS/mFAS DH" evidence="12">
    <location>
        <begin position="1013"/>
        <end position="1341"/>
    </location>
</feature>
<dbReference type="InterPro" id="IPR036736">
    <property type="entry name" value="ACP-like_sf"/>
</dbReference>
<dbReference type="InterPro" id="IPR011032">
    <property type="entry name" value="GroES-like_sf"/>
</dbReference>
<dbReference type="CDD" id="cd00833">
    <property type="entry name" value="PKS"/>
    <property type="match status" value="1"/>
</dbReference>
<keyword evidence="4" id="KW-0808">Transferase</keyword>
<dbReference type="InterPro" id="IPR020807">
    <property type="entry name" value="PKS_DH"/>
</dbReference>
<dbReference type="SUPFAM" id="SSF51735">
    <property type="entry name" value="NAD(P)-binding Rossmann-fold domains"/>
    <property type="match status" value="2"/>
</dbReference>
<keyword evidence="14" id="KW-1185">Reference proteome</keyword>
<dbReference type="InterPro" id="IPR016036">
    <property type="entry name" value="Malonyl_transacylase_ACP-bd"/>
</dbReference>
<dbReference type="Pfam" id="PF14765">
    <property type="entry name" value="PS-DH"/>
    <property type="match status" value="1"/>
</dbReference>
<dbReference type="InterPro" id="IPR029063">
    <property type="entry name" value="SAM-dependent_MTases_sf"/>
</dbReference>
<dbReference type="OrthoDB" id="329835at2759"/>
<feature type="domain" description="Ketosynthase family 3 (KS3)" evidence="11">
    <location>
        <begin position="1"/>
        <end position="426"/>
    </location>
</feature>
<dbReference type="SMART" id="SM00827">
    <property type="entry name" value="PKS_AT"/>
    <property type="match status" value="1"/>
</dbReference>
<dbReference type="Gene3D" id="1.10.1200.10">
    <property type="entry name" value="ACP-like"/>
    <property type="match status" value="1"/>
</dbReference>
<dbReference type="SMART" id="SM00826">
    <property type="entry name" value="PKS_DH"/>
    <property type="match status" value="1"/>
</dbReference>
<dbReference type="Pfam" id="PF00109">
    <property type="entry name" value="ketoacyl-synt"/>
    <property type="match status" value="1"/>
</dbReference>
<dbReference type="OMA" id="IATNFMA"/>
<evidence type="ECO:0000259" key="12">
    <source>
        <dbReference type="PROSITE" id="PS52019"/>
    </source>
</evidence>
<dbReference type="InterPro" id="IPR013217">
    <property type="entry name" value="Methyltransf_12"/>
</dbReference>
<dbReference type="Proteomes" id="UP000028524">
    <property type="component" value="Unassembled WGS sequence"/>
</dbReference>
<dbReference type="GO" id="GO:1901336">
    <property type="term" value="P:lactone biosynthetic process"/>
    <property type="evidence" value="ECO:0007669"/>
    <property type="project" value="UniProtKB-ARBA"/>
</dbReference>
<feature type="active site" description="Proton donor; for dehydratase activity" evidence="9">
    <location>
        <position position="1248"/>
    </location>
</feature>
<dbReference type="SUPFAM" id="SSF55048">
    <property type="entry name" value="Probable ACP-binding domain of malonyl-CoA ACP transacylase"/>
    <property type="match status" value="1"/>
</dbReference>
<evidence type="ECO:0000256" key="8">
    <source>
        <dbReference type="ARBA" id="ARBA00023315"/>
    </source>
</evidence>
<dbReference type="InterPro" id="IPR036291">
    <property type="entry name" value="NAD(P)-bd_dom_sf"/>
</dbReference>
<dbReference type="Gene3D" id="3.40.50.720">
    <property type="entry name" value="NAD(P)-binding Rossmann-like Domain"/>
    <property type="match status" value="2"/>
</dbReference>
<keyword evidence="7" id="KW-0511">Multifunctional enzyme</keyword>
<dbReference type="InterPro" id="IPR032821">
    <property type="entry name" value="PKS_assoc"/>
</dbReference>
<evidence type="ECO:0000256" key="2">
    <source>
        <dbReference type="ARBA" id="ARBA00022450"/>
    </source>
</evidence>
<keyword evidence="3" id="KW-0597">Phosphoprotein</keyword>
<dbReference type="InterPro" id="IPR020806">
    <property type="entry name" value="PKS_PP-bd"/>
</dbReference>
<dbReference type="EMBL" id="KL660339">
    <property type="protein sequence ID" value="KFA66843.1"/>
    <property type="molecule type" value="Genomic_DNA"/>
</dbReference>
<dbReference type="SMART" id="SM00825">
    <property type="entry name" value="PKS_KS"/>
    <property type="match status" value="1"/>
</dbReference>
<dbReference type="InterPro" id="IPR001227">
    <property type="entry name" value="Ac_transferase_dom_sf"/>
</dbReference>
<dbReference type="Pfam" id="PF02801">
    <property type="entry name" value="Ketoacyl-synt_C"/>
    <property type="match status" value="1"/>
</dbReference>
<dbReference type="Gene3D" id="3.40.47.10">
    <property type="match status" value="1"/>
</dbReference>
<dbReference type="Gene3D" id="3.40.366.10">
    <property type="entry name" value="Malonyl-Coenzyme A Acyl Carrier Protein, domain 2"/>
    <property type="match status" value="1"/>
</dbReference>
<dbReference type="PANTHER" id="PTHR43775">
    <property type="entry name" value="FATTY ACID SYNTHASE"/>
    <property type="match status" value="1"/>
</dbReference>
<dbReference type="PANTHER" id="PTHR43775:SF29">
    <property type="entry name" value="ASPERFURANONE POLYKETIDE SYNTHASE AFOG-RELATED"/>
    <property type="match status" value="1"/>
</dbReference>
<dbReference type="Gene3D" id="3.30.70.3290">
    <property type="match status" value="1"/>
</dbReference>
<comment type="pathway">
    <text evidence="1">Secondary metabolite biosynthesis.</text>
</comment>
<dbReference type="InterPro" id="IPR020843">
    <property type="entry name" value="ER"/>
</dbReference>
<dbReference type="InterPro" id="IPR049552">
    <property type="entry name" value="PKS_DH_N"/>
</dbReference>
<dbReference type="Pfam" id="PF00698">
    <property type="entry name" value="Acyl_transf_1"/>
    <property type="match status" value="1"/>
</dbReference>
<dbReference type="GO" id="GO:0030639">
    <property type="term" value="P:polyketide biosynthetic process"/>
    <property type="evidence" value="ECO:0007669"/>
    <property type="project" value="UniProtKB-ARBA"/>
</dbReference>
<feature type="active site" description="Proton acceptor; for dehydratase activity" evidence="9">
    <location>
        <position position="1045"/>
    </location>
</feature>
<keyword evidence="6" id="KW-0560">Oxidoreductase</keyword>
<dbReference type="SUPFAM" id="SSF53335">
    <property type="entry name" value="S-adenosyl-L-methionine-dependent methyltransferases"/>
    <property type="match status" value="1"/>
</dbReference>
<dbReference type="CDD" id="cd05195">
    <property type="entry name" value="enoyl_red"/>
    <property type="match status" value="1"/>
</dbReference>
<dbReference type="Pfam" id="PF08242">
    <property type="entry name" value="Methyltransf_12"/>
    <property type="match status" value="1"/>
</dbReference>
<accession>A0A084QSA8</accession>
<feature type="domain" description="Carrier" evidence="10">
    <location>
        <begin position="2591"/>
        <end position="2668"/>
    </location>
</feature>
<dbReference type="SUPFAM" id="SSF47336">
    <property type="entry name" value="ACP-like"/>
    <property type="match status" value="1"/>
</dbReference>
<evidence type="ECO:0000256" key="5">
    <source>
        <dbReference type="ARBA" id="ARBA00022857"/>
    </source>
</evidence>
<dbReference type="SUPFAM" id="SSF53901">
    <property type="entry name" value="Thiolase-like"/>
    <property type="match status" value="1"/>
</dbReference>
<dbReference type="STRING" id="1283841.A0A084QSA8"/>
<evidence type="ECO:0000256" key="4">
    <source>
        <dbReference type="ARBA" id="ARBA00022679"/>
    </source>
</evidence>
<dbReference type="PROSITE" id="PS50075">
    <property type="entry name" value="CARRIER"/>
    <property type="match status" value="1"/>
</dbReference>
<evidence type="ECO:0000313" key="13">
    <source>
        <dbReference type="EMBL" id="KFA66843.1"/>
    </source>
</evidence>
<dbReference type="InterPro" id="IPR006162">
    <property type="entry name" value="Ppantetheine_attach_site"/>
</dbReference>
<dbReference type="HOGENOM" id="CLU_000022_31_1_1"/>
<dbReference type="GO" id="GO:0031177">
    <property type="term" value="F:phosphopantetheine binding"/>
    <property type="evidence" value="ECO:0007669"/>
    <property type="project" value="InterPro"/>
</dbReference>
<dbReference type="SUPFAM" id="SSF50129">
    <property type="entry name" value="GroES-like"/>
    <property type="match status" value="1"/>
</dbReference>
<keyword evidence="2" id="KW-0596">Phosphopantetheine</keyword>
<feature type="region of interest" description="N-terminal hotdog fold" evidence="9">
    <location>
        <begin position="1013"/>
        <end position="1154"/>
    </location>
</feature>
<dbReference type="InParanoid" id="A0A084QSA8"/>
<dbReference type="CDD" id="cd02440">
    <property type="entry name" value="AdoMet_MTases"/>
    <property type="match status" value="1"/>
</dbReference>
<dbReference type="PROSITE" id="PS52004">
    <property type="entry name" value="KS3_2"/>
    <property type="match status" value="1"/>
</dbReference>
<evidence type="ECO:0000256" key="7">
    <source>
        <dbReference type="ARBA" id="ARBA00023268"/>
    </source>
</evidence>
<dbReference type="Pfam" id="PF21089">
    <property type="entry name" value="PKS_DH_N"/>
    <property type="match status" value="1"/>
</dbReference>
<dbReference type="Pfam" id="PF16197">
    <property type="entry name" value="KAsynt_C_assoc"/>
    <property type="match status" value="1"/>
</dbReference>
<evidence type="ECO:0000259" key="10">
    <source>
        <dbReference type="PROSITE" id="PS50075"/>
    </source>
</evidence>
<dbReference type="InterPro" id="IPR014043">
    <property type="entry name" value="Acyl_transferase_dom"/>
</dbReference>
<dbReference type="SMART" id="SM00822">
    <property type="entry name" value="PKS_KR"/>
    <property type="match status" value="1"/>
</dbReference>
<sequence>MEPLAIVGISFKMPGEARDESSLWDVLQGRRNLASKWPESRVSVEAFHDESRKEFNSLQSGYAHFMKDDPRAFDAPFFSVTAKEAAAMDPQHRLLLETSYRAFENAGISLDDLQNSRMAVFEASMSSDYSHILSMDPDVTPLTAGTGNAESLRANRISWHYGLLGPSVHVDTACSGSMVAVDLACQSILAGNSESALVIGCNIMLSPHMSTLLSNQNFLSPDGVCYSFDHRANGYGRGEGIVAIIVKRLDAAIRDNDMIRAVIRATGTNQDGHTPGFSQPSSESQERLIREVYAKAGLGFEFTRYFEAHGTGTPTGDPIETKAIGRVFRTSRSPEQPLFVGSIKSNIGHLEGASGLAGIVKAVQVLERGVIPPNANFERLNPAIDAVFFNIEIPTENISWPVDGLRRVSVNSFGMGGTNSHIILDDAFNYLLDRGLSGSEQVHRFLRPINGAQAYSIEHNGESHEQGKPVTLNGRTNGYKTPSAPKLLVWSAKEEKSLSRMVASYQDYCSHEFFQAKDASDRLAYTLTLRRSHMPWRTFALLGQSTEKQPFSPKQSIRASLNPGKIALVFTGQGAQYANMGMELLRYPTFRKTLERVDAVFAKLGSTWNILDAMSDVPNMNMAHISQPLCTALQISLFELLRDFGIIPCAVVGHSSGEIAAAYTIGALTLEAASAVAFYRGQLAGSLGESINASGAKQTGAMMSVNLSQVDAQIFLEEIEGIDGDISIPSGSVHVACINSPQNCTLSGDGAAIDILKSHLDARGTFAQRFNTGGLAYHSPRMQAIASQYQELMEASPDFQENRRRNAFESMPMISSVTGESVGAGVLAEAHYWVENLVSPVRFYEAVAKMITGDTSVMGSLSMTMGGSDQTQITDLIEVGPHAALRRPINDIIQHVNDKSKSTRKAKPRRLQYNCVLVRKMPPIETTLTLLGNLFCAGHPIAIDKVNQYTSIGLQNTNETDTSTQETKVSASSLLVDLPEYPFDHSNTYWHESRVSRGYRLRRPHESVSDGSDQLLGKPVSDWNPLEPRWRNILSVEALPWLRDHVVGKLVVFPGTAMLMMAIDATRRHFSATMAHLAVQIAGFYIPKAQFKNAILVPEHFQEGVEVTTHLRPLSQNGGDGSSAFEICIFSYADSRCEESFRCQVKLKLVRSQEVGSAIAMEDRLEQENMVASHREMASCCHSIIDSKSFYDKCRDFVELKYGPSFRLLDDICWDGDKQAMASINLLHPQASSSDPTGSRRQVAAVIDAAIHLTLTQISKGLIEFKHTLVLHELSGVWISTEAWAKDTSSSTRVRLSTVLTEESSKSGAVKSIVSGLSENNSVLFSIEQVNMASVSQVDQKRSTQGPNAQGVRKLVYGIEKNPQLSLLTSAQLHDLLHLEKGGSDYEALMVDFFPRLESAMIIAAQKALTNRPKQLSGYLQRFVAAIEDLYLKSPSVQRPTLLEGERMSDEDLELLLQDCERQNPAWAAFPRVARNLKAIIWEEANPLQVIFHDDLAERFYTSLFEHNCDARFRFFLKLACHENPGLRVLEVGAGTGGMTQQTIPAFLDLERITGTTTVSEYTYTDLSPGFFEKASERFSFFGSRMVFKKLDLEHNPQEQGFTPATYDLVLAGSVLHATSDLAKALENIRQLVKRGGYLVLLEIVNPQISTGNVGFGVLPGWWLSSEEWRSRSPLITEGQWDNLLRGTGFSGNHVVLRDYQSEACHISSIIVSKAVENATIPPAIVSSATGSIPRPVYLVYPGSQNQRSLAKKLTELHGSATDTILWSSFKPDDDPLPTELGPGVVLVSLLESDMPFLSRLSKDDFRILQKIIRGTKNLLWVASTSIEQQDAPFYSIMDGFLRSIRSEADEKKIVTLSEDSGGAASDLDVFAGHIATVLVQSFYSTVSGRQSPPSEVEYTIHDGALCTSRLVGKMPESNRLHEHLTPTHRIEPWGQGPAVMLDVGTPGALNTLRFVEDPEWNQEIDLKPDEIEIEGKCWPLDFRGLLMALGRMEYDVPGLACAGTVSRLGASSTRALHYGASLDTVELHPGDRVCLCWNRSFRSYPRGPVQNVVKIPHDLPFETISSGMVPGITAYHGLITLGRLQRGESVLIHSAAGATGQLAISVAQMVGAKIFATVGHEDKKRFLVERLGIPADHIFHSRDTSFKKAIMRMTAGRGVDVVYSSLSGESLRASWECVAPFGRFIDISKADILSNASLPMFQFGKNISFFAVDLHHYMIDNPLPFRHLLKTTVNLFAAGLIQYPQTITCFPLSQVERAFRSMQGGKNIGRIILTASPDDLVPKFIRNSGAWKFPENASYLIVGGLGGLGRAVLQWMANRGARHIIVLSRSGLSESATEAYRLVASLREQGVNIVALPCDVSSLESLHGVLANTNLPPIRGCINAAMVLQDAIIENITFEQWSRTIKSKVDTTWNLHQVFPAGSLDFFVLFSSLAGIYGTIAQSNYAAGCTFQDAIARKRAHGGENAVSLDIGWMSDVGVIAETKEYQRNRENTGDMAAITAKELIALVDQVCRPQAEKLLKSQAYQLLIGALTPDDLHAMGMPVVPVMHRALFAGFAQKATMATLHQDEEEQTDTETPGVAFRKAVAQEDKVEIVVQAIIQRLARALATSPDEVESSKQLSAYGVDSLMAVELRNWVGREFKANVAVFEIMSGTTILSLGHLVAERTEFDDATA</sequence>
<evidence type="ECO:0000256" key="6">
    <source>
        <dbReference type="ARBA" id="ARBA00023002"/>
    </source>
</evidence>
<feature type="region of interest" description="C-terminal hotdog fold" evidence="9">
    <location>
        <begin position="1182"/>
        <end position="1341"/>
    </location>
</feature>
<dbReference type="PROSITE" id="PS52019">
    <property type="entry name" value="PKS_MFAS_DH"/>
    <property type="match status" value="1"/>
</dbReference>
<dbReference type="InterPro" id="IPR057326">
    <property type="entry name" value="KR_dom"/>
</dbReference>
<dbReference type="Pfam" id="PF13602">
    <property type="entry name" value="ADH_zinc_N_2"/>
    <property type="match status" value="1"/>
</dbReference>
<dbReference type="InterPro" id="IPR050091">
    <property type="entry name" value="PKS_NRPS_Biosynth_Enz"/>
</dbReference>
<dbReference type="InterPro" id="IPR016035">
    <property type="entry name" value="Acyl_Trfase/lysoPLipase"/>
</dbReference>
<keyword evidence="8" id="KW-0012">Acyltransferase</keyword>
<dbReference type="GO" id="GO:0006633">
    <property type="term" value="P:fatty acid biosynthetic process"/>
    <property type="evidence" value="ECO:0007669"/>
    <property type="project" value="TreeGrafter"/>
</dbReference>
<dbReference type="PROSITE" id="PS00012">
    <property type="entry name" value="PHOSPHOPANTETHEINE"/>
    <property type="match status" value="1"/>
</dbReference>
<proteinExistence type="predicted"/>
<dbReference type="Gene3D" id="3.90.180.10">
    <property type="entry name" value="Medium-chain alcohol dehydrogenases, catalytic domain"/>
    <property type="match status" value="1"/>
</dbReference>
<dbReference type="SMART" id="SM00823">
    <property type="entry name" value="PKS_PP"/>
    <property type="match status" value="1"/>
</dbReference>
<keyword evidence="5" id="KW-0521">NADP</keyword>
<dbReference type="InterPro" id="IPR056501">
    <property type="entry name" value="NAD-bd_HRPKS_sdrA"/>
</dbReference>
<dbReference type="SMART" id="SM00829">
    <property type="entry name" value="PKS_ER"/>
    <property type="match status" value="1"/>
</dbReference>
<evidence type="ECO:0000256" key="9">
    <source>
        <dbReference type="PROSITE-ProRule" id="PRU01363"/>
    </source>
</evidence>
<name>A0A084QSA8_STAC4</name>